<dbReference type="AlphaFoldDB" id="A0A2K9NRL5"/>
<dbReference type="EMBL" id="CP025704">
    <property type="protein sequence ID" value="AUN97404.1"/>
    <property type="molecule type" value="Genomic_DNA"/>
</dbReference>
<keyword evidence="3" id="KW-1185">Reference proteome</keyword>
<organism evidence="2 3">
    <name type="scientific">Bacteriovorax stolpii</name>
    <name type="common">Bdellovibrio stolpii</name>
    <dbReference type="NCBI Taxonomy" id="960"/>
    <lineage>
        <taxon>Bacteria</taxon>
        <taxon>Pseudomonadati</taxon>
        <taxon>Bdellovibrionota</taxon>
        <taxon>Bacteriovoracia</taxon>
        <taxon>Bacteriovoracales</taxon>
        <taxon>Bacteriovoracaceae</taxon>
        <taxon>Bacteriovorax</taxon>
    </lineage>
</organism>
<evidence type="ECO:0000313" key="2">
    <source>
        <dbReference type="EMBL" id="AUN97404.1"/>
    </source>
</evidence>
<proteinExistence type="predicted"/>
<gene>
    <name evidence="2" type="ORF">C0V70_04615</name>
</gene>
<dbReference type="RefSeq" id="WP_102242699.1">
    <property type="nucleotide sequence ID" value="NZ_CP025704.1"/>
</dbReference>
<dbReference type="OrthoDB" id="870892at2"/>
<reference evidence="2 3" key="1">
    <citation type="submission" date="2018-01" db="EMBL/GenBank/DDBJ databases">
        <title>Complete genome sequence of Bacteriovorax stolpii DSM12778.</title>
        <authorList>
            <person name="Tang B."/>
            <person name="Chang J."/>
        </authorList>
    </citation>
    <scope>NUCLEOTIDE SEQUENCE [LARGE SCALE GENOMIC DNA]</scope>
    <source>
        <strain evidence="2 3">DSM 12778</strain>
    </source>
</reference>
<sequence>MSERNIVIRSNEQVRKEIYKAVGEESGIDVHVHDGIVRLTGVVDTEESLDFIESTIRELPGVDDVENELTVKIVQ</sequence>
<dbReference type="Gene3D" id="3.30.1340.30">
    <property type="match status" value="1"/>
</dbReference>
<dbReference type="Proteomes" id="UP000235584">
    <property type="component" value="Chromosome"/>
</dbReference>
<dbReference type="PROSITE" id="PS50914">
    <property type="entry name" value="BON"/>
    <property type="match status" value="1"/>
</dbReference>
<feature type="domain" description="BON" evidence="1">
    <location>
        <begin position="4"/>
        <end position="73"/>
    </location>
</feature>
<dbReference type="Pfam" id="PF04972">
    <property type="entry name" value="BON"/>
    <property type="match status" value="1"/>
</dbReference>
<accession>A0A2K9NRL5</accession>
<dbReference type="InterPro" id="IPR007055">
    <property type="entry name" value="BON_dom"/>
</dbReference>
<evidence type="ECO:0000313" key="3">
    <source>
        <dbReference type="Proteomes" id="UP000235584"/>
    </source>
</evidence>
<protein>
    <recommendedName>
        <fullName evidence="1">BON domain-containing protein</fullName>
    </recommendedName>
</protein>
<dbReference type="KEGG" id="bsto:C0V70_04615"/>
<evidence type="ECO:0000259" key="1">
    <source>
        <dbReference type="PROSITE" id="PS50914"/>
    </source>
</evidence>
<name>A0A2K9NRL5_BACTC</name>